<dbReference type="Proteomes" id="UP000321915">
    <property type="component" value="Segment"/>
</dbReference>
<protein>
    <submittedName>
        <fullName evidence="4">Capsid maturation protease</fullName>
    </submittedName>
</protein>
<evidence type="ECO:0000259" key="3">
    <source>
        <dbReference type="Pfam" id="PF05065"/>
    </source>
</evidence>
<dbReference type="EMBL" id="MN183282">
    <property type="protein sequence ID" value="QED11519.1"/>
    <property type="molecule type" value="Genomic_DNA"/>
</dbReference>
<dbReference type="GO" id="GO:0044423">
    <property type="term" value="C:virion component"/>
    <property type="evidence" value="ECO:0007669"/>
    <property type="project" value="UniProtKB-KW"/>
</dbReference>
<organism evidence="4 5">
    <name type="scientific">Arthrobacter phage Qui</name>
    <dbReference type="NCBI Taxonomy" id="2603260"/>
    <lineage>
        <taxon>Viruses</taxon>
        <taxon>Duplodnaviria</taxon>
        <taxon>Heunggongvirae</taxon>
        <taxon>Uroviricota</taxon>
        <taxon>Caudoviricetes</taxon>
        <taxon>Quivirus</taxon>
        <taxon>Quivirus qui</taxon>
    </lineage>
</organism>
<dbReference type="InterPro" id="IPR024455">
    <property type="entry name" value="Phage_capsid"/>
</dbReference>
<dbReference type="KEGG" id="vg:77936391"/>
<dbReference type="SUPFAM" id="SSF56563">
    <property type="entry name" value="Major capsid protein gp5"/>
    <property type="match status" value="1"/>
</dbReference>
<accession>A0A5B8WHM7</accession>
<comment type="subcellular location">
    <subcellularLocation>
        <location evidence="1">Virion</location>
    </subcellularLocation>
</comment>
<dbReference type="GO" id="GO:0008233">
    <property type="term" value="F:peptidase activity"/>
    <property type="evidence" value="ECO:0007669"/>
    <property type="project" value="UniProtKB-KW"/>
</dbReference>
<keyword evidence="4" id="KW-0378">Hydrolase</keyword>
<proteinExistence type="predicted"/>
<name>A0A5B8WHM7_9CAUD</name>
<dbReference type="InterPro" id="IPR054612">
    <property type="entry name" value="Phage_capsid-like_C"/>
</dbReference>
<feature type="domain" description="Phage capsid-like C-terminal" evidence="3">
    <location>
        <begin position="517"/>
        <end position="734"/>
    </location>
</feature>
<reference evidence="4 5" key="1">
    <citation type="submission" date="2019-07" db="EMBL/GenBank/DDBJ databases">
        <authorList>
            <person name="Abdullah A."/>
            <person name="Lima G.C."/>
            <person name="Cuneo C.K."/>
            <person name="Ennest D.C."/>
            <person name="Fritz K.J."/>
            <person name="Johnson B.T."/>
            <person name="Larson S.M."/>
            <person name="Lemunyete M.N."/>
            <person name="Murray M.B."/>
            <person name="Osmond D.E."/>
            <person name="Patras K.A."/>
            <person name="Ransibrahmanakul S."/>
            <person name="Simpson K.A."/>
            <person name="Thull B.S."/>
            <person name="Wetzel S."/>
            <person name="Bonilla J.A."/>
            <person name="Klyczek K."/>
            <person name="Garlena R.A."/>
            <person name="Russell D.A."/>
            <person name="Pope W.H."/>
            <person name="Jacobs-Sera D."/>
            <person name="Hatfull G.F."/>
        </authorList>
    </citation>
    <scope>NUCLEOTIDE SEQUENCE [LARGE SCALE GENOMIC DNA]</scope>
</reference>
<dbReference type="GeneID" id="77936391"/>
<dbReference type="NCBIfam" id="TIGR01554">
    <property type="entry name" value="major_cap_HK97"/>
    <property type="match status" value="1"/>
</dbReference>
<evidence type="ECO:0000313" key="5">
    <source>
        <dbReference type="Proteomes" id="UP000321915"/>
    </source>
</evidence>
<evidence type="ECO:0000313" key="4">
    <source>
        <dbReference type="EMBL" id="QED11519.1"/>
    </source>
</evidence>
<dbReference type="GO" id="GO:0006508">
    <property type="term" value="P:proteolysis"/>
    <property type="evidence" value="ECO:0007669"/>
    <property type="project" value="UniProtKB-KW"/>
</dbReference>
<dbReference type="Pfam" id="PF05065">
    <property type="entry name" value="Phage_capsid"/>
    <property type="match status" value="1"/>
</dbReference>
<keyword evidence="4" id="KW-0645">Protease</keyword>
<gene>
    <name evidence="4" type="primary">28</name>
    <name evidence="4" type="ORF">SEA_QUI_28</name>
</gene>
<evidence type="ECO:0000256" key="1">
    <source>
        <dbReference type="ARBA" id="ARBA00004328"/>
    </source>
</evidence>
<keyword evidence="5" id="KW-1185">Reference proteome</keyword>
<dbReference type="RefSeq" id="YP_010660394.1">
    <property type="nucleotide sequence ID" value="NC_070877.1"/>
</dbReference>
<sequence length="810" mass="88739">MTPKPDFSGYATKNGLKCSDGRTIMAGAFKHNDTMRVPLVWQHLHNEPENILGHAILENREDGVYAHAYFNASEKAQTAKIAVKHGDITMLSIYANNLTQQGKNVLHGDIKEVSLVLSGANPGAKIDNVNLMHGDGSLDALEDEVIITTGLTLEHSDDEVQHAADEKTVKDVFDSMSEKQKNVVYFMIGEALDSAKNGDSELKQSNESDNIQHAEDGETVKDIFDSMTDEQKNVVYFMIGEALESEGEALEQSGISHGEELTNQEILDTLSGEQQEVVYDLLGEALSHSDTETLDRGLVQAVFDTLNEDQRAVVTDLLGEALNHAQTQGDVMTTTIQHADEETVKDVFDSMSEKQKNVVYFMIGEALENADGGSELKQSEDLSNSIAHSIQEGFATMSRNAFESNGTATEDRPTLSHSQLETIVADAQKLGSFKESFLSHAGTYGIDDIDILFPDAKSLSNAPDVIGRRQEWVQDVLGGAKHSPFSRIKSTAVDLTADEARAKGYVKGNLKKDEIIKLLKRVTTPTTIYKKQKLDRDDIVDITDLDVVAWLKAEMRVMLDEELARAILIGDGREVDDEDKIDEEKIRPIARDVDMYAHAITVASELSADAIIESVLRTRTYYKGTGTPTFFTTDAILTDLILLKDKVGRRLYETEASLAAALRVSKIVTVEVMESAPDILGIVVNMADYTIGADKGGQVSMFDDFDIDYNQQKYLIETRVSGALTKPKSAIVIKKTLGVVVSPQTPSFNGATNTITVPSVAGVVYYNAETGAQISGSVVISETTEVEARPDTGYSFPHNTDADWTYVYSS</sequence>
<keyword evidence="2" id="KW-0946">Virion</keyword>
<evidence type="ECO:0000256" key="2">
    <source>
        <dbReference type="ARBA" id="ARBA00022844"/>
    </source>
</evidence>